<dbReference type="AlphaFoldDB" id="F0X8P3"/>
<dbReference type="InterPro" id="IPR006913">
    <property type="entry name" value="CENP-V/GFA"/>
</dbReference>
<dbReference type="STRING" id="655863.F0X8P3"/>
<protein>
    <recommendedName>
        <fullName evidence="4">CENP-V/GFA domain-containing protein</fullName>
    </recommendedName>
</protein>
<comment type="similarity">
    <text evidence="1">Belongs to the Gfa family.</text>
</comment>
<keyword evidence="3" id="KW-0862">Zinc</keyword>
<sequence>MPSGSCLCGKIAFSFLDFHITQGTPKKFVRKGISGLDQRLFFCGDCGTNLFVQPESMEGTTLVRAGSLGDSASDFPIKVEFFTKDRRSYNTPVQDAQQNIANT</sequence>
<keyword evidence="6" id="KW-1185">Reference proteome</keyword>
<dbReference type="Pfam" id="PF04828">
    <property type="entry name" value="GFA"/>
    <property type="match status" value="1"/>
</dbReference>
<dbReference type="SUPFAM" id="SSF51316">
    <property type="entry name" value="Mss4-like"/>
    <property type="match status" value="1"/>
</dbReference>
<dbReference type="GO" id="GO:0016846">
    <property type="term" value="F:carbon-sulfur lyase activity"/>
    <property type="evidence" value="ECO:0007669"/>
    <property type="project" value="InterPro"/>
</dbReference>
<accession>F0X8P3</accession>
<evidence type="ECO:0000259" key="4">
    <source>
        <dbReference type="Pfam" id="PF04828"/>
    </source>
</evidence>
<dbReference type="GO" id="GO:0046872">
    <property type="term" value="F:metal ion binding"/>
    <property type="evidence" value="ECO:0007669"/>
    <property type="project" value="UniProtKB-KW"/>
</dbReference>
<feature type="domain" description="CENP-V/GFA" evidence="4">
    <location>
        <begin position="17"/>
        <end position="85"/>
    </location>
</feature>
<keyword evidence="2" id="KW-0479">Metal-binding</keyword>
<dbReference type="InParanoid" id="F0X8P3"/>
<dbReference type="EMBL" id="GL629735">
    <property type="protein sequence ID" value="EFX05921.1"/>
    <property type="molecule type" value="Genomic_DNA"/>
</dbReference>
<gene>
    <name evidence="5" type="ORF">CMQ_3990</name>
</gene>
<evidence type="ECO:0000313" key="6">
    <source>
        <dbReference type="Proteomes" id="UP000007796"/>
    </source>
</evidence>
<dbReference type="eggNOG" id="ENOG502SPDF">
    <property type="taxonomic scope" value="Eukaryota"/>
</dbReference>
<dbReference type="HOGENOM" id="CLU_055491_3_6_1"/>
<dbReference type="RefSeq" id="XP_014175403.1">
    <property type="nucleotide sequence ID" value="XM_014319928.1"/>
</dbReference>
<evidence type="ECO:0000313" key="5">
    <source>
        <dbReference type="EMBL" id="EFX05921.1"/>
    </source>
</evidence>
<dbReference type="InterPro" id="IPR011057">
    <property type="entry name" value="Mss4-like_sf"/>
</dbReference>
<evidence type="ECO:0000256" key="1">
    <source>
        <dbReference type="ARBA" id="ARBA00005495"/>
    </source>
</evidence>
<reference evidence="5 6" key="1">
    <citation type="journal article" date="2011" name="Proc. Natl. Acad. Sci. U.S.A.">
        <title>Genome and transcriptome analyses of the mountain pine beetle-fungal symbiont Grosmannia clavigera, a lodgepole pine pathogen.</title>
        <authorList>
            <person name="DiGuistini S."/>
            <person name="Wang Y."/>
            <person name="Liao N.Y."/>
            <person name="Taylor G."/>
            <person name="Tanguay P."/>
            <person name="Feau N."/>
            <person name="Henrissat B."/>
            <person name="Chan S.K."/>
            <person name="Hesse-Orce U."/>
            <person name="Alamouti S.M."/>
            <person name="Tsui C.K.M."/>
            <person name="Docking R.T."/>
            <person name="Levasseur A."/>
            <person name="Haridas S."/>
            <person name="Robertson G."/>
            <person name="Birol I."/>
            <person name="Holt R.A."/>
            <person name="Marra M.A."/>
            <person name="Hamelin R.C."/>
            <person name="Hirst M."/>
            <person name="Jones S.J.M."/>
            <person name="Bohlmann J."/>
            <person name="Breuil C."/>
        </authorList>
    </citation>
    <scope>NUCLEOTIDE SEQUENCE [LARGE SCALE GENOMIC DNA]</scope>
    <source>
        <strain evidence="6">kw1407 / UAMH 11150</strain>
    </source>
</reference>
<dbReference type="Proteomes" id="UP000007796">
    <property type="component" value="Unassembled WGS sequence"/>
</dbReference>
<organism evidence="6">
    <name type="scientific">Grosmannia clavigera (strain kw1407 / UAMH 11150)</name>
    <name type="common">Blue stain fungus</name>
    <name type="synonym">Graphiocladiella clavigera</name>
    <dbReference type="NCBI Taxonomy" id="655863"/>
    <lineage>
        <taxon>Eukaryota</taxon>
        <taxon>Fungi</taxon>
        <taxon>Dikarya</taxon>
        <taxon>Ascomycota</taxon>
        <taxon>Pezizomycotina</taxon>
        <taxon>Sordariomycetes</taxon>
        <taxon>Sordariomycetidae</taxon>
        <taxon>Ophiostomatales</taxon>
        <taxon>Ophiostomataceae</taxon>
        <taxon>Leptographium</taxon>
    </lineage>
</organism>
<dbReference type="OrthoDB" id="2212170at2759"/>
<dbReference type="GeneID" id="25977151"/>
<dbReference type="Gene3D" id="3.90.1590.10">
    <property type="entry name" value="glutathione-dependent formaldehyde- activating enzyme (gfa)"/>
    <property type="match status" value="1"/>
</dbReference>
<proteinExistence type="inferred from homology"/>
<evidence type="ECO:0000256" key="3">
    <source>
        <dbReference type="ARBA" id="ARBA00022833"/>
    </source>
</evidence>
<name>F0X8P3_GROCL</name>
<evidence type="ECO:0000256" key="2">
    <source>
        <dbReference type="ARBA" id="ARBA00022723"/>
    </source>
</evidence>